<evidence type="ECO:0000256" key="1">
    <source>
        <dbReference type="ARBA" id="ARBA00022553"/>
    </source>
</evidence>
<dbReference type="CDD" id="cd17569">
    <property type="entry name" value="REC_HupR-like"/>
    <property type="match status" value="1"/>
</dbReference>
<feature type="modified residue" description="4-aspartylphosphate" evidence="2">
    <location>
        <position position="58"/>
    </location>
</feature>
<dbReference type="OrthoDB" id="119092at2"/>
<dbReference type="InterPro" id="IPR011006">
    <property type="entry name" value="CheY-like_superfamily"/>
</dbReference>
<dbReference type="Gene3D" id="3.40.50.2300">
    <property type="match status" value="1"/>
</dbReference>
<gene>
    <name evidence="4" type="ordered locus">Acid_1446</name>
</gene>
<sequence>MPDNRKPVVLLVDDEDMILTSIRTLLMLEADYEVVCFTNPAEAARHLENNQVDITVSDYMMPGLNGIQLLGEAKRLQPEATRVLLTGHADKASAIQAINQVALFQYLEKPWDNAQLLLVIQQGIERAQLFRELRQKIMELDTANSTLKGTQARLLKAFL</sequence>
<dbReference type="InParanoid" id="Q028W3"/>
<protein>
    <submittedName>
        <fullName evidence="4">Response regulator receiver protein</fullName>
    </submittedName>
</protein>
<name>Q028W3_SOLUE</name>
<dbReference type="STRING" id="234267.Acid_1446"/>
<evidence type="ECO:0000256" key="2">
    <source>
        <dbReference type="PROSITE-ProRule" id="PRU00169"/>
    </source>
</evidence>
<evidence type="ECO:0000313" key="4">
    <source>
        <dbReference type="EMBL" id="ABJ82439.1"/>
    </source>
</evidence>
<organism evidence="4">
    <name type="scientific">Solibacter usitatus (strain Ellin6076)</name>
    <dbReference type="NCBI Taxonomy" id="234267"/>
    <lineage>
        <taxon>Bacteria</taxon>
        <taxon>Pseudomonadati</taxon>
        <taxon>Acidobacteriota</taxon>
        <taxon>Terriglobia</taxon>
        <taxon>Bryobacterales</taxon>
        <taxon>Solibacteraceae</taxon>
        <taxon>Candidatus Solibacter</taxon>
    </lineage>
</organism>
<dbReference type="eggNOG" id="COG3437">
    <property type="taxonomic scope" value="Bacteria"/>
</dbReference>
<dbReference type="AlphaFoldDB" id="Q028W3"/>
<reference evidence="4" key="1">
    <citation type="submission" date="2006-10" db="EMBL/GenBank/DDBJ databases">
        <title>Complete sequence of Solibacter usitatus Ellin6076.</title>
        <authorList>
            <consortium name="US DOE Joint Genome Institute"/>
            <person name="Copeland A."/>
            <person name="Lucas S."/>
            <person name="Lapidus A."/>
            <person name="Barry K."/>
            <person name="Detter J.C."/>
            <person name="Glavina del Rio T."/>
            <person name="Hammon N."/>
            <person name="Israni S."/>
            <person name="Dalin E."/>
            <person name="Tice H."/>
            <person name="Pitluck S."/>
            <person name="Thompson L.S."/>
            <person name="Brettin T."/>
            <person name="Bruce D."/>
            <person name="Han C."/>
            <person name="Tapia R."/>
            <person name="Gilna P."/>
            <person name="Schmutz J."/>
            <person name="Larimer F."/>
            <person name="Land M."/>
            <person name="Hauser L."/>
            <person name="Kyrpides N."/>
            <person name="Mikhailova N."/>
            <person name="Janssen P.H."/>
            <person name="Kuske C.R."/>
            <person name="Richardson P."/>
        </authorList>
    </citation>
    <scope>NUCLEOTIDE SEQUENCE</scope>
    <source>
        <strain evidence="4">Ellin6076</strain>
    </source>
</reference>
<proteinExistence type="predicted"/>
<dbReference type="PANTHER" id="PTHR44591">
    <property type="entry name" value="STRESS RESPONSE REGULATOR PROTEIN 1"/>
    <property type="match status" value="1"/>
</dbReference>
<feature type="domain" description="Response regulatory" evidence="3">
    <location>
        <begin position="8"/>
        <end position="124"/>
    </location>
</feature>
<dbReference type="EMBL" id="CP000473">
    <property type="protein sequence ID" value="ABJ82439.1"/>
    <property type="molecule type" value="Genomic_DNA"/>
</dbReference>
<dbReference type="PANTHER" id="PTHR44591:SF19">
    <property type="entry name" value="TWO-COMPONENT RESPONSE REGULATOR-RELATED"/>
    <property type="match status" value="1"/>
</dbReference>
<dbReference type="SUPFAM" id="SSF52172">
    <property type="entry name" value="CheY-like"/>
    <property type="match status" value="1"/>
</dbReference>
<accession>Q028W3</accession>
<dbReference type="InterPro" id="IPR001789">
    <property type="entry name" value="Sig_transdc_resp-reg_receiver"/>
</dbReference>
<dbReference type="InterPro" id="IPR050595">
    <property type="entry name" value="Bact_response_regulator"/>
</dbReference>
<dbReference type="Pfam" id="PF00072">
    <property type="entry name" value="Response_reg"/>
    <property type="match status" value="1"/>
</dbReference>
<keyword evidence="1 2" id="KW-0597">Phosphoprotein</keyword>
<dbReference type="GO" id="GO:0000160">
    <property type="term" value="P:phosphorelay signal transduction system"/>
    <property type="evidence" value="ECO:0007669"/>
    <property type="project" value="InterPro"/>
</dbReference>
<dbReference type="SMART" id="SM00448">
    <property type="entry name" value="REC"/>
    <property type="match status" value="1"/>
</dbReference>
<dbReference type="KEGG" id="sus:Acid_1446"/>
<dbReference type="HOGENOM" id="CLU_000445_69_8_0"/>
<dbReference type="PROSITE" id="PS50110">
    <property type="entry name" value="RESPONSE_REGULATORY"/>
    <property type="match status" value="1"/>
</dbReference>
<evidence type="ECO:0000259" key="3">
    <source>
        <dbReference type="PROSITE" id="PS50110"/>
    </source>
</evidence>